<name>D8M6L0_BLAHO</name>
<dbReference type="OrthoDB" id="207120at2759"/>
<organism evidence="2">
    <name type="scientific">Blastocystis hominis</name>
    <dbReference type="NCBI Taxonomy" id="12968"/>
    <lineage>
        <taxon>Eukaryota</taxon>
        <taxon>Sar</taxon>
        <taxon>Stramenopiles</taxon>
        <taxon>Bigyra</taxon>
        <taxon>Opalozoa</taxon>
        <taxon>Opalinata</taxon>
        <taxon>Blastocystidae</taxon>
        <taxon>Blastocystis</taxon>
    </lineage>
</organism>
<feature type="domain" description="DH" evidence="1">
    <location>
        <begin position="156"/>
        <end position="312"/>
    </location>
</feature>
<dbReference type="InterPro" id="IPR000219">
    <property type="entry name" value="DH_dom"/>
</dbReference>
<dbReference type="PANTHER" id="PTHR12673:SF159">
    <property type="entry name" value="LD03170P"/>
    <property type="match status" value="1"/>
</dbReference>
<dbReference type="EMBL" id="FN668661">
    <property type="protein sequence ID" value="CBK23428.2"/>
    <property type="molecule type" value="Genomic_DNA"/>
</dbReference>
<dbReference type="Gene3D" id="1.20.900.10">
    <property type="entry name" value="Dbl homology (DH) domain"/>
    <property type="match status" value="1"/>
</dbReference>
<dbReference type="PANTHER" id="PTHR12673">
    <property type="entry name" value="FACIOGENITAL DYSPLASIA PROTEIN"/>
    <property type="match status" value="1"/>
</dbReference>
<gene>
    <name evidence="2" type="ORF">GSBLH_T00003310001</name>
</gene>
<dbReference type="InterPro" id="IPR051092">
    <property type="entry name" value="FYVE_RhoGEF_PH"/>
</dbReference>
<evidence type="ECO:0000313" key="3">
    <source>
        <dbReference type="Proteomes" id="UP000008312"/>
    </source>
</evidence>
<dbReference type="AlphaFoldDB" id="D8M6L0"/>
<proteinExistence type="predicted"/>
<evidence type="ECO:0000259" key="1">
    <source>
        <dbReference type="PROSITE" id="PS50010"/>
    </source>
</evidence>
<dbReference type="GeneID" id="24920414"/>
<dbReference type="RefSeq" id="XP_012897476.1">
    <property type="nucleotide sequence ID" value="XM_013042022.1"/>
</dbReference>
<sequence>MGYKAEIEAVHTTTGVQGRLFLFSQFALFAVPNVYRRSNEFVVVLRLLTDLLSIEPSSLEPSRVLGLALPIDTPAGIRTEHFLVIFENSSDKVSCESTLAMLKREAMKKVRASDEAGSTVQDKALEAALDPAVSPFADPKDTLAMQRWSRGEGLTGRLAVYREFLATELSYIRDLSTLHDVYETPFLNMLDRKNGLLDRAEIRTIFCNYPEIQQIHQAFYDAVKAQIHEVRLSQLLSREFLRTANQFHLYSKYFAAYERALQLLNRLFRERSGLEDYVFLLSRDPRAQGLDLFSFLIKPIQVGFVCRQILNE</sequence>
<dbReference type="GO" id="GO:0005737">
    <property type="term" value="C:cytoplasm"/>
    <property type="evidence" value="ECO:0007669"/>
    <property type="project" value="TreeGrafter"/>
</dbReference>
<evidence type="ECO:0000313" key="2">
    <source>
        <dbReference type="EMBL" id="CBK23428.2"/>
    </source>
</evidence>
<dbReference type="GO" id="GO:0005085">
    <property type="term" value="F:guanyl-nucleotide exchange factor activity"/>
    <property type="evidence" value="ECO:0007669"/>
    <property type="project" value="InterPro"/>
</dbReference>
<reference evidence="2" key="1">
    <citation type="submission" date="2010-02" db="EMBL/GenBank/DDBJ databases">
        <title>Sequencing and annotation of the Blastocystis hominis genome.</title>
        <authorList>
            <person name="Wincker P."/>
        </authorList>
    </citation>
    <scope>NUCLEOTIDE SEQUENCE</scope>
    <source>
        <strain evidence="2">Singapore isolate B</strain>
    </source>
</reference>
<dbReference type="Pfam" id="PF00621">
    <property type="entry name" value="RhoGEF"/>
    <property type="match status" value="1"/>
</dbReference>
<dbReference type="SMART" id="SM00325">
    <property type="entry name" value="RhoGEF"/>
    <property type="match status" value="1"/>
</dbReference>
<protein>
    <recommendedName>
        <fullName evidence="1">DH domain-containing protein</fullName>
    </recommendedName>
</protein>
<dbReference type="InParanoid" id="D8M6L0"/>
<dbReference type="Proteomes" id="UP000008312">
    <property type="component" value="Unassembled WGS sequence"/>
</dbReference>
<dbReference type="InterPro" id="IPR035899">
    <property type="entry name" value="DBL_dom_sf"/>
</dbReference>
<dbReference type="SUPFAM" id="SSF48065">
    <property type="entry name" value="DBL homology domain (DH-domain)"/>
    <property type="match status" value="1"/>
</dbReference>
<accession>D8M6L0</accession>
<keyword evidence="3" id="KW-1185">Reference proteome</keyword>
<dbReference type="PROSITE" id="PS50010">
    <property type="entry name" value="DH_2"/>
    <property type="match status" value="1"/>
</dbReference>